<evidence type="ECO:0000313" key="2">
    <source>
        <dbReference type="Proteomes" id="UP001234202"/>
    </source>
</evidence>
<accession>A0ACC2XKL1</accession>
<dbReference type="EMBL" id="JASBWV010000010">
    <property type="protein sequence ID" value="KAJ9124569.1"/>
    <property type="molecule type" value="Genomic_DNA"/>
</dbReference>
<evidence type="ECO:0000313" key="1">
    <source>
        <dbReference type="EMBL" id="KAJ9124569.1"/>
    </source>
</evidence>
<sequence length="1386" mass="154545">MPSLQRPKKLCFIGDNGRKYNFLAKPEDDLRKDARLMEFNSMINKLLKGNTETRRRNLYIRTYAVMPLNEECGLLEWVNNTVPLRSILTKLYEREKKKVFSNAIYSELDAARVAGPAEAAKVFKQKILPQFAPYVFHQWFFEMWPEPNAWLAARIAYARTLAVMSIVGFVLGLGDRHGENILFDSTTGDTVHVDFNCLFEKGKGFAVPERVPFRLTANMVDALGATGYEGIFRRAAEVTFGELRTNRDSLTSVLEAFIHDPLTEWQAAKDMVHHGAVLCPPPPPLAISSDSNTDLPKVTPRFDLDKITHIISETWEIPERQLIESSPRKDEIHTVTPIWHTRSRLLHLQEWVQVVYGGEVRNVDWFPTHSVHFYSPDPSKIFSGIFVSCLNDISESDVEQISATVGAFGGSYRQGVTQDVTHIITRKVEPSHFNTIDITKLGMFFVHPQWIIDCVKLRKRLPFQPYVFESADEPPPIMRPEWHADPERYPSQHMTNMLKQRVSVEKEQALGWGSVLGAEKMASGYISSTLKKDGHLFDGKKIILGCQIEVSPDFRVAIESTVVAAGGNVLPEERMRDCDIYITPFREGKEYLRALKYGKLVGTLPWLNHVLKIGRMTAPKDNLLHYPVPRGGIPEFRSCTISVTNYTGEARDYLKRLISIMDAKFTTTLARDVNTHLIAATKSGEKVSRASTWGIPVMNHLYLEDCFTQWKRLPEAVDDRYTLFPNGVNYMSLLGNAKLTDNDLERWTAPAKDIDDDDDMQEIDGDITATGVTPPTQASSPSQHDRTARQEDLEAQADEINSVHIGMDADIAPVEMDADAAHAEMDAVIEDVPPPSPSPTRADPPAAAASDSKATGDPIVTEENAMDRRPAIEESHNVQSQALQVNDMVPHELLDQEPITTNPVPSVSSPLSGDPEDDQDMGQAAVDDQVDDAVQNGHEQLMDGADVQQAEEDVQMDPVVPVEPLISAKSVEKAKVTTTRLQSEVDAMPSQSKTRASTQSVKKTRSALPSTSTQPVKRRRMSTPEKETPAAAVQPVAEYQGRARRQAATKAADMLHNIIAPDMALHDKEKKRKDIVSPKSRREARVGGKGEGSSRKSKLEHEITDQEESTEDELETHLKAKGTQQRTSTAKKTPAAVRGRSRSTIVRDTARTRLGSRSGSVLSMLSGEEGEDTTGDLNPSSVKLMTTGFTLEDRLTKTLKAMGVKFTEKPLDMTHLICKTAIRTTKLLIGLAKGVDVLSADWLEKCAELKRMVDPEPYLLRDQPNEEKLGFSVAESIARSKELHRTQGGLFAGKLFHLTGQVKPGFDQIKDVVKAAGGDITRYISGKNRIPKKGQDPLILISCEEDKDIWQDLLADKENVVVHDKELLFTSILKMELDMSSHLLTI</sequence>
<gene>
    <name evidence="1" type="ORF">QFC24_003361</name>
</gene>
<comment type="caution">
    <text evidence="1">The sequence shown here is derived from an EMBL/GenBank/DDBJ whole genome shotgun (WGS) entry which is preliminary data.</text>
</comment>
<reference evidence="1" key="1">
    <citation type="submission" date="2023-04" db="EMBL/GenBank/DDBJ databases">
        <title>Draft Genome sequencing of Naganishia species isolated from polar environments using Oxford Nanopore Technology.</title>
        <authorList>
            <person name="Leo P."/>
            <person name="Venkateswaran K."/>
        </authorList>
    </citation>
    <scope>NUCLEOTIDE SEQUENCE</scope>
    <source>
        <strain evidence="1">DBVPG 5303</strain>
    </source>
</reference>
<organism evidence="1 2">
    <name type="scientific">Naganishia onofrii</name>
    <dbReference type="NCBI Taxonomy" id="1851511"/>
    <lineage>
        <taxon>Eukaryota</taxon>
        <taxon>Fungi</taxon>
        <taxon>Dikarya</taxon>
        <taxon>Basidiomycota</taxon>
        <taxon>Agaricomycotina</taxon>
        <taxon>Tremellomycetes</taxon>
        <taxon>Filobasidiales</taxon>
        <taxon>Filobasidiaceae</taxon>
        <taxon>Naganishia</taxon>
    </lineage>
</organism>
<protein>
    <submittedName>
        <fullName evidence="1">Uncharacterized protein</fullName>
    </submittedName>
</protein>
<proteinExistence type="predicted"/>
<name>A0ACC2XKL1_9TREE</name>
<keyword evidence="2" id="KW-1185">Reference proteome</keyword>
<dbReference type="Proteomes" id="UP001234202">
    <property type="component" value="Unassembled WGS sequence"/>
</dbReference>